<organism evidence="1 2">
    <name type="scientific">Polyangium fumosum</name>
    <dbReference type="NCBI Taxonomy" id="889272"/>
    <lineage>
        <taxon>Bacteria</taxon>
        <taxon>Pseudomonadati</taxon>
        <taxon>Myxococcota</taxon>
        <taxon>Polyangia</taxon>
        <taxon>Polyangiales</taxon>
        <taxon>Polyangiaceae</taxon>
        <taxon>Polyangium</taxon>
    </lineage>
</organism>
<evidence type="ECO:0000313" key="2">
    <source>
        <dbReference type="Proteomes" id="UP000309215"/>
    </source>
</evidence>
<dbReference type="Proteomes" id="UP000309215">
    <property type="component" value="Unassembled WGS sequence"/>
</dbReference>
<accession>A0A4U1J941</accession>
<reference evidence="1 2" key="1">
    <citation type="submission" date="2019-04" db="EMBL/GenBank/DDBJ databases">
        <authorList>
            <person name="Li Y."/>
            <person name="Wang J."/>
        </authorList>
    </citation>
    <scope>NUCLEOTIDE SEQUENCE [LARGE SCALE GENOMIC DNA]</scope>
    <source>
        <strain evidence="1 2">DSM 14668</strain>
    </source>
</reference>
<dbReference type="RefSeq" id="WP_136931740.1">
    <property type="nucleotide sequence ID" value="NZ_SSMQ01000029.1"/>
</dbReference>
<gene>
    <name evidence="1" type="ORF">E8A74_25820</name>
</gene>
<keyword evidence="2" id="KW-1185">Reference proteome</keyword>
<proteinExistence type="predicted"/>
<evidence type="ECO:0000313" key="1">
    <source>
        <dbReference type="EMBL" id="TKD03387.1"/>
    </source>
</evidence>
<dbReference type="AlphaFoldDB" id="A0A4U1J941"/>
<comment type="caution">
    <text evidence="1">The sequence shown here is derived from an EMBL/GenBank/DDBJ whole genome shotgun (WGS) entry which is preliminary data.</text>
</comment>
<dbReference type="EMBL" id="SSMQ01000029">
    <property type="protein sequence ID" value="TKD03387.1"/>
    <property type="molecule type" value="Genomic_DNA"/>
</dbReference>
<protein>
    <submittedName>
        <fullName evidence="1">Uncharacterized protein</fullName>
    </submittedName>
</protein>
<sequence>MLDPGSNLSCPGERIRRTKYNLALLFEMKERLVHCGSSEPEELAPQNSEADRSVFVRAHVHERVDDLRLDAPLRPREPSCGDVLDELRRRLKLVRLEAPE</sequence>
<name>A0A4U1J941_9BACT</name>